<evidence type="ECO:0000313" key="10">
    <source>
        <dbReference type="EMBL" id="KAK7880340.1"/>
    </source>
</evidence>
<comment type="caution">
    <text evidence="10">The sequence shown here is derived from an EMBL/GenBank/DDBJ whole genome shotgun (WGS) entry which is preliminary data.</text>
</comment>
<comment type="subcellular location">
    <subcellularLocation>
        <location evidence="1">Membrane</location>
    </subcellularLocation>
</comment>
<dbReference type="AlphaFoldDB" id="A0AAW0MJR4"/>
<gene>
    <name evidence="10" type="ORF">WMY93_033025</name>
</gene>
<dbReference type="PANTHER" id="PTHR11920:SF491">
    <property type="entry name" value="GUANYLATE CYCLASE"/>
    <property type="match status" value="1"/>
</dbReference>
<keyword evidence="2 8" id="KW-0812">Transmembrane</keyword>
<evidence type="ECO:0000256" key="7">
    <source>
        <dbReference type="SAM" id="MobiDB-lite"/>
    </source>
</evidence>
<sequence>MSVSLSGETIGDAYMVETIGDAYMVVETIADAYMVVSGVFTSVFLVLLPLCLSLCCCYICVSVETIGDTYMVVSSVLTSVSLSLLLLRLSLSQVETIADAYMVVSGVFTSVFLVETIGDAYMVMSGVLTSASLSFCCCYVETIGDAYMVVETIGDAYIVVSSVLTSVSLCLSDIVTSVSLSLLLLRLCFCDLSQVETIGDAYMVVSGLPVRNGKLHGREVARMALALLEAVHSFRIRHRPELQLRLRIGIHSGVDENVRRLSEGGMKAGNVPEVIGGGFVFYMTLIRESLIKYDAEVQEMKLKATAADDLSKEEDAQDEEEGTEN</sequence>
<dbReference type="GO" id="GO:0004016">
    <property type="term" value="F:adenylate cyclase activity"/>
    <property type="evidence" value="ECO:0007669"/>
    <property type="project" value="TreeGrafter"/>
</dbReference>
<organism evidence="10 11">
    <name type="scientific">Mugilogobius chulae</name>
    <name type="common">yellowstripe goby</name>
    <dbReference type="NCBI Taxonomy" id="88201"/>
    <lineage>
        <taxon>Eukaryota</taxon>
        <taxon>Metazoa</taxon>
        <taxon>Chordata</taxon>
        <taxon>Craniata</taxon>
        <taxon>Vertebrata</taxon>
        <taxon>Euteleostomi</taxon>
        <taxon>Actinopterygii</taxon>
        <taxon>Neopterygii</taxon>
        <taxon>Teleostei</taxon>
        <taxon>Neoteleostei</taxon>
        <taxon>Acanthomorphata</taxon>
        <taxon>Gobiaria</taxon>
        <taxon>Gobiiformes</taxon>
        <taxon>Gobioidei</taxon>
        <taxon>Gobiidae</taxon>
        <taxon>Gobionellinae</taxon>
        <taxon>Mugilogobius</taxon>
    </lineage>
</organism>
<dbReference type="SUPFAM" id="SSF55073">
    <property type="entry name" value="Nucleotide cyclase"/>
    <property type="match status" value="1"/>
</dbReference>
<dbReference type="GO" id="GO:0005886">
    <property type="term" value="C:plasma membrane"/>
    <property type="evidence" value="ECO:0007669"/>
    <property type="project" value="TreeGrafter"/>
</dbReference>
<evidence type="ECO:0000256" key="2">
    <source>
        <dbReference type="ARBA" id="ARBA00022692"/>
    </source>
</evidence>
<feature type="transmembrane region" description="Helical" evidence="8">
    <location>
        <begin position="97"/>
        <end position="114"/>
    </location>
</feature>
<dbReference type="InterPro" id="IPR029787">
    <property type="entry name" value="Nucleotide_cyclase"/>
</dbReference>
<evidence type="ECO:0000256" key="4">
    <source>
        <dbReference type="ARBA" id="ARBA00022989"/>
    </source>
</evidence>
<feature type="compositionally biased region" description="Acidic residues" evidence="7">
    <location>
        <begin position="315"/>
        <end position="325"/>
    </location>
</feature>
<feature type="transmembrane region" description="Helical" evidence="8">
    <location>
        <begin position="32"/>
        <end position="61"/>
    </location>
</feature>
<dbReference type="Pfam" id="PF00211">
    <property type="entry name" value="Guanylate_cyc"/>
    <property type="match status" value="1"/>
</dbReference>
<keyword evidence="4 8" id="KW-1133">Transmembrane helix</keyword>
<evidence type="ECO:0000256" key="6">
    <source>
        <dbReference type="ARBA" id="ARBA00023239"/>
    </source>
</evidence>
<dbReference type="PROSITE" id="PS50125">
    <property type="entry name" value="GUANYLATE_CYCLASE_2"/>
    <property type="match status" value="1"/>
</dbReference>
<dbReference type="GO" id="GO:0000166">
    <property type="term" value="F:nucleotide binding"/>
    <property type="evidence" value="ECO:0007669"/>
    <property type="project" value="UniProtKB-KW"/>
</dbReference>
<accession>A0AAW0MJR4</accession>
<proteinExistence type="predicted"/>
<evidence type="ECO:0000313" key="11">
    <source>
        <dbReference type="Proteomes" id="UP001460270"/>
    </source>
</evidence>
<feature type="transmembrane region" description="Helical" evidence="8">
    <location>
        <begin position="156"/>
        <end position="185"/>
    </location>
</feature>
<keyword evidence="3" id="KW-0547">Nucleotide-binding</keyword>
<evidence type="ECO:0000256" key="5">
    <source>
        <dbReference type="ARBA" id="ARBA00023136"/>
    </source>
</evidence>
<evidence type="ECO:0000256" key="1">
    <source>
        <dbReference type="ARBA" id="ARBA00004370"/>
    </source>
</evidence>
<dbReference type="Proteomes" id="UP001460270">
    <property type="component" value="Unassembled WGS sequence"/>
</dbReference>
<dbReference type="EMBL" id="JBBPFD010000112">
    <property type="protein sequence ID" value="KAK7880340.1"/>
    <property type="molecule type" value="Genomic_DNA"/>
</dbReference>
<keyword evidence="11" id="KW-1185">Reference proteome</keyword>
<feature type="region of interest" description="Disordered" evidence="7">
    <location>
        <begin position="304"/>
        <end position="325"/>
    </location>
</feature>
<feature type="transmembrane region" description="Helical" evidence="8">
    <location>
        <begin position="121"/>
        <end position="144"/>
    </location>
</feature>
<feature type="domain" description="Guanylate cyclase" evidence="9">
    <location>
        <begin position="194"/>
        <end position="253"/>
    </location>
</feature>
<dbReference type="GO" id="GO:0007168">
    <property type="term" value="P:receptor guanylyl cyclase signaling pathway"/>
    <property type="evidence" value="ECO:0007669"/>
    <property type="project" value="TreeGrafter"/>
</dbReference>
<dbReference type="InterPro" id="IPR050401">
    <property type="entry name" value="Cyclic_nucleotide_synthase"/>
</dbReference>
<dbReference type="GO" id="GO:0004383">
    <property type="term" value="F:guanylate cyclase activity"/>
    <property type="evidence" value="ECO:0007669"/>
    <property type="project" value="TreeGrafter"/>
</dbReference>
<dbReference type="GO" id="GO:0035556">
    <property type="term" value="P:intracellular signal transduction"/>
    <property type="evidence" value="ECO:0007669"/>
    <property type="project" value="InterPro"/>
</dbReference>
<dbReference type="GO" id="GO:0001653">
    <property type="term" value="F:peptide receptor activity"/>
    <property type="evidence" value="ECO:0007669"/>
    <property type="project" value="TreeGrafter"/>
</dbReference>
<evidence type="ECO:0000256" key="8">
    <source>
        <dbReference type="SAM" id="Phobius"/>
    </source>
</evidence>
<evidence type="ECO:0000259" key="9">
    <source>
        <dbReference type="PROSITE" id="PS50125"/>
    </source>
</evidence>
<name>A0AAW0MJR4_9GOBI</name>
<keyword evidence="5 8" id="KW-0472">Membrane</keyword>
<dbReference type="PANTHER" id="PTHR11920">
    <property type="entry name" value="GUANYLYL CYCLASE"/>
    <property type="match status" value="1"/>
</dbReference>
<evidence type="ECO:0000256" key="3">
    <source>
        <dbReference type="ARBA" id="ARBA00022741"/>
    </source>
</evidence>
<dbReference type="InterPro" id="IPR001054">
    <property type="entry name" value="A/G_cyclase"/>
</dbReference>
<feature type="transmembrane region" description="Helical" evidence="8">
    <location>
        <begin position="70"/>
        <end position="91"/>
    </location>
</feature>
<keyword evidence="6" id="KW-0456">Lyase</keyword>
<dbReference type="Gene3D" id="3.30.70.1230">
    <property type="entry name" value="Nucleotide cyclase"/>
    <property type="match status" value="1"/>
</dbReference>
<reference evidence="11" key="1">
    <citation type="submission" date="2024-04" db="EMBL/GenBank/DDBJ databases">
        <title>Salinicola lusitanus LLJ914,a marine bacterium isolated from the Okinawa Trough.</title>
        <authorList>
            <person name="Li J."/>
        </authorList>
    </citation>
    <scope>NUCLEOTIDE SEQUENCE [LARGE SCALE GENOMIC DNA]</scope>
</reference>
<protein>
    <recommendedName>
        <fullName evidence="9">Guanylate cyclase domain-containing protein</fullName>
    </recommendedName>
</protein>